<dbReference type="InterPro" id="IPR015424">
    <property type="entry name" value="PyrdxlP-dep_Trfase"/>
</dbReference>
<evidence type="ECO:0000256" key="2">
    <source>
        <dbReference type="ARBA" id="ARBA00022898"/>
    </source>
</evidence>
<dbReference type="Gene3D" id="3.40.640.10">
    <property type="entry name" value="Type I PLP-dependent aspartate aminotransferase-like (Major domain)"/>
    <property type="match status" value="1"/>
</dbReference>
<dbReference type="AlphaFoldDB" id="G8ZYA6"/>
<dbReference type="Gene3D" id="3.90.1150.10">
    <property type="entry name" value="Aspartate Aminotransferase, domain 1"/>
    <property type="match status" value="1"/>
</dbReference>
<dbReference type="RefSeq" id="XP_003682592.1">
    <property type="nucleotide sequence ID" value="XM_003682544.1"/>
</dbReference>
<name>G8ZYA6_TORDE</name>
<feature type="modified residue" description="N6-(pyridoxal phosphate)lysine" evidence="3">
    <location>
        <position position="199"/>
    </location>
</feature>
<proteinExistence type="inferred from homology"/>
<dbReference type="FunFam" id="3.40.640.10:FF:000072">
    <property type="entry name" value="Putative cystathionine beta-lyase"/>
    <property type="match status" value="1"/>
</dbReference>
<dbReference type="STRING" id="1076872.G8ZYA6"/>
<reference evidence="5 6" key="1">
    <citation type="journal article" date="2011" name="Proc. Natl. Acad. Sci. U.S.A.">
        <title>Evolutionary erosion of yeast sex chromosomes by mating-type switching accidents.</title>
        <authorList>
            <person name="Gordon J.L."/>
            <person name="Armisen D."/>
            <person name="Proux-Wera E."/>
            <person name="Oheigeartaigh S.S."/>
            <person name="Byrne K.P."/>
            <person name="Wolfe K.H."/>
        </authorList>
    </citation>
    <scope>NUCLEOTIDE SEQUENCE [LARGE SCALE GENOMIC DNA]</scope>
    <source>
        <strain evidence="6">ATCC 10662 / CBS 1146 / NBRC 0425 / NCYC 2629 / NRRL Y-866</strain>
    </source>
</reference>
<sequence>MTHLSTACIHADDIHNRVTDVAPPINVSTTFRYDNENLVPEVEIENFIETIEQTPVYSRESHPNSLRLQTVLSDILGGHATVYNSGVSAFHALIFHYNPKRFFMDDGYSGVRGIATLYQEKHGLETYKLHQIEEFAEKGDLIHLEVPLNPYGTCRDIAALAKRVHKKGAILSIDSTLAPPPLQDAWDFGADVVMHSATKYLGGHSDLLAGVVVVKTMEQQRKLIRERIFLGTNVGNLESFLLLRSLRTFEMRVLKQSENAAKIVSFLHENKAKYSKVLNEVYHSSLQKEAFVQRQLAGGHGAVFSVTLRSVEQCKKLPAKLVYFQHATSLGGVESLIEWRALSDTKIDPFLVRLSIGCENADDLIQDLDNALQVLQGAAKD</sequence>
<dbReference type="InterPro" id="IPR015422">
    <property type="entry name" value="PyrdxlP-dep_Trfase_small"/>
</dbReference>
<dbReference type="EMBL" id="HE616748">
    <property type="protein sequence ID" value="CCE93381.1"/>
    <property type="molecule type" value="Genomic_DNA"/>
</dbReference>
<protein>
    <recommendedName>
        <fullName evidence="7">Cystathionine gamma-synthase</fullName>
    </recommendedName>
</protein>
<dbReference type="Pfam" id="PF01053">
    <property type="entry name" value="Cys_Met_Meta_PP"/>
    <property type="match status" value="1"/>
</dbReference>
<dbReference type="Proteomes" id="UP000005627">
    <property type="component" value="Chromosome 7"/>
</dbReference>
<evidence type="ECO:0000256" key="4">
    <source>
        <dbReference type="RuleBase" id="RU362118"/>
    </source>
</evidence>
<dbReference type="FunCoup" id="G8ZYA6">
    <property type="interactions" value="196"/>
</dbReference>
<dbReference type="InterPro" id="IPR054542">
    <property type="entry name" value="Cys_met_metab_PP"/>
</dbReference>
<dbReference type="HOGENOM" id="CLU_018986_3_0_1"/>
<keyword evidence="6" id="KW-1185">Reference proteome</keyword>
<organism evidence="5 6">
    <name type="scientific">Torulaspora delbrueckii</name>
    <name type="common">Yeast</name>
    <name type="synonym">Candida colliculosa</name>
    <dbReference type="NCBI Taxonomy" id="4950"/>
    <lineage>
        <taxon>Eukaryota</taxon>
        <taxon>Fungi</taxon>
        <taxon>Dikarya</taxon>
        <taxon>Ascomycota</taxon>
        <taxon>Saccharomycotina</taxon>
        <taxon>Saccharomycetes</taxon>
        <taxon>Saccharomycetales</taxon>
        <taxon>Saccharomycetaceae</taxon>
        <taxon>Torulaspora</taxon>
    </lineage>
</organism>
<dbReference type="GO" id="GO:0019346">
    <property type="term" value="P:transsulfuration"/>
    <property type="evidence" value="ECO:0007669"/>
    <property type="project" value="InterPro"/>
</dbReference>
<comment type="cofactor">
    <cofactor evidence="1 4">
        <name>pyridoxal 5'-phosphate</name>
        <dbReference type="ChEBI" id="CHEBI:597326"/>
    </cofactor>
</comment>
<accession>G8ZYA6</accession>
<dbReference type="GO" id="GO:0016846">
    <property type="term" value="F:carbon-sulfur lyase activity"/>
    <property type="evidence" value="ECO:0007669"/>
    <property type="project" value="TreeGrafter"/>
</dbReference>
<dbReference type="PIRSF" id="PIRSF001434">
    <property type="entry name" value="CGS"/>
    <property type="match status" value="1"/>
</dbReference>
<dbReference type="OrthoDB" id="3512640at2759"/>
<evidence type="ECO:0000313" key="6">
    <source>
        <dbReference type="Proteomes" id="UP000005627"/>
    </source>
</evidence>
<dbReference type="PANTHER" id="PTHR11808">
    <property type="entry name" value="TRANS-SULFURATION ENZYME FAMILY MEMBER"/>
    <property type="match status" value="1"/>
</dbReference>
<dbReference type="InterPro" id="IPR015421">
    <property type="entry name" value="PyrdxlP-dep_Trfase_major"/>
</dbReference>
<gene>
    <name evidence="5" type="primary">TDEL0G00140</name>
    <name evidence="5" type="ORF">TDEL_0G00140</name>
</gene>
<keyword evidence="2 3" id="KW-0663">Pyridoxal phosphate</keyword>
<dbReference type="eggNOG" id="KOG0053">
    <property type="taxonomic scope" value="Eukaryota"/>
</dbReference>
<dbReference type="KEGG" id="tdl:TDEL_0G00140"/>
<dbReference type="GeneID" id="11504384"/>
<dbReference type="SUPFAM" id="SSF53383">
    <property type="entry name" value="PLP-dependent transferases"/>
    <property type="match status" value="1"/>
</dbReference>
<evidence type="ECO:0008006" key="7">
    <source>
        <dbReference type="Google" id="ProtNLM"/>
    </source>
</evidence>
<evidence type="ECO:0000313" key="5">
    <source>
        <dbReference type="EMBL" id="CCE93381.1"/>
    </source>
</evidence>
<dbReference type="PANTHER" id="PTHR11808:SF35">
    <property type="entry name" value="CYSTATHIONINE GAMMA-SYNTHASE (AFU_ORTHOLOGUE AFUA_7G01590)"/>
    <property type="match status" value="1"/>
</dbReference>
<dbReference type="InterPro" id="IPR000277">
    <property type="entry name" value="Cys/Met-Metab_PyrdxlP-dep_enz"/>
</dbReference>
<evidence type="ECO:0000256" key="1">
    <source>
        <dbReference type="ARBA" id="ARBA00001933"/>
    </source>
</evidence>
<evidence type="ECO:0000256" key="3">
    <source>
        <dbReference type="PIRSR" id="PIRSR001434-2"/>
    </source>
</evidence>
<dbReference type="GO" id="GO:0030170">
    <property type="term" value="F:pyridoxal phosphate binding"/>
    <property type="evidence" value="ECO:0007669"/>
    <property type="project" value="InterPro"/>
</dbReference>
<dbReference type="InParanoid" id="G8ZYA6"/>
<dbReference type="PROSITE" id="PS00868">
    <property type="entry name" value="CYS_MET_METAB_PP"/>
    <property type="match status" value="1"/>
</dbReference>
<comment type="similarity">
    <text evidence="4">Belongs to the trans-sulfuration enzymes family.</text>
</comment>
<dbReference type="GO" id="GO:0005737">
    <property type="term" value="C:cytoplasm"/>
    <property type="evidence" value="ECO:0007669"/>
    <property type="project" value="TreeGrafter"/>
</dbReference>
<dbReference type="FunFam" id="3.90.1150.10:FF:000066">
    <property type="entry name" value="Putative cystathionine beta-lyase"/>
    <property type="match status" value="1"/>
</dbReference>